<feature type="chain" id="PRO_5044878860" evidence="2">
    <location>
        <begin position="29"/>
        <end position="283"/>
    </location>
</feature>
<proteinExistence type="predicted"/>
<dbReference type="EMBL" id="JABMIG020000432">
    <property type="protein sequence ID" value="KAL3778491.1"/>
    <property type="molecule type" value="Genomic_DNA"/>
</dbReference>
<sequence length="283" mass="31338">MTTRTMTIIQVFVSLQCILLFISTKADAFCPIPRIQTRQRIVSFAGFAKDNEASSKSEKNEKKRKGDSVRSTTGIRPSLHPVTINCVAEALLLRSKHCLLPEESTGIAIDIANSQTEPLQIAITAGGIALNAIEQRKSAAETDDTTEVFTMEEANTISGRVVGVVMRMRELERILRATVIQSNWVRKYGEEESFGCLRSECLHVETSEGATSSGMVLKDDLEKQLAETIKMNPLFRMNRAECLLALFLDTVERPKLEMLGESVPGGSKVDFIDADRLEVLLKT</sequence>
<keyword evidence="4" id="KW-1185">Reference proteome</keyword>
<evidence type="ECO:0000256" key="1">
    <source>
        <dbReference type="SAM" id="MobiDB-lite"/>
    </source>
</evidence>
<keyword evidence="2" id="KW-0732">Signal</keyword>
<comment type="caution">
    <text evidence="3">The sequence shown here is derived from an EMBL/GenBank/DDBJ whole genome shotgun (WGS) entry which is preliminary data.</text>
</comment>
<evidence type="ECO:0000313" key="3">
    <source>
        <dbReference type="EMBL" id="KAL3778491.1"/>
    </source>
</evidence>
<feature type="region of interest" description="Disordered" evidence="1">
    <location>
        <begin position="53"/>
        <end position="74"/>
    </location>
</feature>
<feature type="compositionally biased region" description="Basic and acidic residues" evidence="1">
    <location>
        <begin position="53"/>
        <end position="68"/>
    </location>
</feature>
<reference evidence="3 4" key="1">
    <citation type="journal article" date="2020" name="G3 (Bethesda)">
        <title>Improved Reference Genome for Cyclotella cryptica CCMP332, a Model for Cell Wall Morphogenesis, Salinity Adaptation, and Lipid Production in Diatoms (Bacillariophyta).</title>
        <authorList>
            <person name="Roberts W.R."/>
            <person name="Downey K.M."/>
            <person name="Ruck E.C."/>
            <person name="Traller J.C."/>
            <person name="Alverson A.J."/>
        </authorList>
    </citation>
    <scope>NUCLEOTIDE SEQUENCE [LARGE SCALE GENOMIC DNA]</scope>
    <source>
        <strain evidence="3 4">CCMP332</strain>
    </source>
</reference>
<evidence type="ECO:0000256" key="2">
    <source>
        <dbReference type="SAM" id="SignalP"/>
    </source>
</evidence>
<accession>A0ABD3NUE1</accession>
<dbReference type="Proteomes" id="UP001516023">
    <property type="component" value="Unassembled WGS sequence"/>
</dbReference>
<organism evidence="3 4">
    <name type="scientific">Cyclotella cryptica</name>
    <dbReference type="NCBI Taxonomy" id="29204"/>
    <lineage>
        <taxon>Eukaryota</taxon>
        <taxon>Sar</taxon>
        <taxon>Stramenopiles</taxon>
        <taxon>Ochrophyta</taxon>
        <taxon>Bacillariophyta</taxon>
        <taxon>Coscinodiscophyceae</taxon>
        <taxon>Thalassiosirophycidae</taxon>
        <taxon>Stephanodiscales</taxon>
        <taxon>Stephanodiscaceae</taxon>
        <taxon>Cyclotella</taxon>
    </lineage>
</organism>
<gene>
    <name evidence="3" type="ORF">HJC23_000504</name>
</gene>
<name>A0ABD3NUE1_9STRA</name>
<evidence type="ECO:0000313" key="4">
    <source>
        <dbReference type="Proteomes" id="UP001516023"/>
    </source>
</evidence>
<protein>
    <submittedName>
        <fullName evidence="3">Uncharacterized protein</fullName>
    </submittedName>
</protein>
<dbReference type="AlphaFoldDB" id="A0ABD3NUE1"/>
<feature type="signal peptide" evidence="2">
    <location>
        <begin position="1"/>
        <end position="28"/>
    </location>
</feature>